<name>A0A8K0NNY0_9TREE</name>
<dbReference type="SUPFAM" id="SSF52283">
    <property type="entry name" value="Formate/glycerate dehydrogenase catalytic domain-like"/>
    <property type="match status" value="1"/>
</dbReference>
<dbReference type="InterPro" id="IPR006140">
    <property type="entry name" value="D-isomer_DH_NAD-bd"/>
</dbReference>
<keyword evidence="2 3" id="KW-0560">Oxidoreductase</keyword>
<dbReference type="InterPro" id="IPR029753">
    <property type="entry name" value="D-isomer_DH_CS"/>
</dbReference>
<sequence>MSDQTRPKVLLMGKLLYAREEFYDQVGALADIIDLDAQSVAEIAQRRETTYKGLQVICHFHDPSHPIARLDADFYSALPDTCSYICHFGAGYDDVDVIEAKRHGIAVSHTPGAVDDATATTAIYLILAAMRQFSKAEASARRGEWKNHLELARDPEQKVLGIVGSVVAKRLLAWDMKVIYHNRREVSPKPDFPCEYKATLEELLTEADVVSLHMPTEKSFAKDQFNAMKPGAVLVNTARGGVVDEEALINALRDGKLYGAGLDVFPDEPNINPELLKFDNVSILPHMGTETSDSRHKMGIVVLQNVLDALSGKTLRNLVPEHRL</sequence>
<feature type="domain" description="D-isomer specific 2-hydroxyacid dehydrogenase NAD-binding" evidence="5">
    <location>
        <begin position="124"/>
        <end position="288"/>
    </location>
</feature>
<dbReference type="PROSITE" id="PS00671">
    <property type="entry name" value="D_2_HYDROXYACID_DH_3"/>
    <property type="match status" value="1"/>
</dbReference>
<evidence type="ECO:0000259" key="5">
    <source>
        <dbReference type="Pfam" id="PF02826"/>
    </source>
</evidence>
<dbReference type="CDD" id="cd12168">
    <property type="entry name" value="Mand_dh_like"/>
    <property type="match status" value="1"/>
</dbReference>
<reference evidence="6" key="1">
    <citation type="submission" date="2020-04" db="EMBL/GenBank/DDBJ databases">
        <title>Analysis of mating type loci in Filobasidium floriforme.</title>
        <authorList>
            <person name="Nowrousian M."/>
        </authorList>
    </citation>
    <scope>NUCLEOTIDE SEQUENCE</scope>
    <source>
        <strain evidence="6">CBS 6242</strain>
    </source>
</reference>
<dbReference type="GO" id="GO:0051287">
    <property type="term" value="F:NAD binding"/>
    <property type="evidence" value="ECO:0007669"/>
    <property type="project" value="InterPro"/>
</dbReference>
<protein>
    <submittedName>
        <fullName evidence="6">Uncharacterized protein</fullName>
    </submittedName>
</protein>
<dbReference type="GO" id="GO:0030267">
    <property type="term" value="F:glyoxylate reductase (NADPH) activity"/>
    <property type="evidence" value="ECO:0007669"/>
    <property type="project" value="TreeGrafter"/>
</dbReference>
<dbReference type="Proteomes" id="UP000812966">
    <property type="component" value="Unassembled WGS sequence"/>
</dbReference>
<dbReference type="OrthoDB" id="9991913at2759"/>
<dbReference type="PANTHER" id="PTHR10996">
    <property type="entry name" value="2-HYDROXYACID DEHYDROGENASE-RELATED"/>
    <property type="match status" value="1"/>
</dbReference>
<accession>A0A8K0NNY0</accession>
<dbReference type="AlphaFoldDB" id="A0A8K0NNY0"/>
<evidence type="ECO:0000259" key="4">
    <source>
        <dbReference type="Pfam" id="PF00389"/>
    </source>
</evidence>
<comment type="similarity">
    <text evidence="1 3">Belongs to the D-isomer specific 2-hydroxyacid dehydrogenase family.</text>
</comment>
<keyword evidence="7" id="KW-1185">Reference proteome</keyword>
<dbReference type="Pfam" id="PF02826">
    <property type="entry name" value="2-Hacid_dh_C"/>
    <property type="match status" value="1"/>
</dbReference>
<feature type="domain" description="D-isomer specific 2-hydroxyacid dehydrogenase catalytic" evidence="4">
    <location>
        <begin position="50"/>
        <end position="319"/>
    </location>
</feature>
<dbReference type="Pfam" id="PF00389">
    <property type="entry name" value="2-Hacid_dh"/>
    <property type="match status" value="1"/>
</dbReference>
<dbReference type="InterPro" id="IPR036291">
    <property type="entry name" value="NAD(P)-bd_dom_sf"/>
</dbReference>
<dbReference type="GO" id="GO:0016618">
    <property type="term" value="F:hydroxypyruvate reductase [NAD(P)H] activity"/>
    <property type="evidence" value="ECO:0007669"/>
    <property type="project" value="TreeGrafter"/>
</dbReference>
<dbReference type="Gene3D" id="3.40.50.720">
    <property type="entry name" value="NAD(P)-binding Rossmann-like Domain"/>
    <property type="match status" value="2"/>
</dbReference>
<organism evidence="6 7">
    <name type="scientific">Filobasidium floriforme</name>
    <dbReference type="NCBI Taxonomy" id="5210"/>
    <lineage>
        <taxon>Eukaryota</taxon>
        <taxon>Fungi</taxon>
        <taxon>Dikarya</taxon>
        <taxon>Basidiomycota</taxon>
        <taxon>Agaricomycotina</taxon>
        <taxon>Tremellomycetes</taxon>
        <taxon>Filobasidiales</taxon>
        <taxon>Filobasidiaceae</taxon>
        <taxon>Filobasidium</taxon>
    </lineage>
</organism>
<comment type="caution">
    <text evidence="6">The sequence shown here is derived from an EMBL/GenBank/DDBJ whole genome shotgun (WGS) entry which is preliminary data.</text>
</comment>
<dbReference type="PANTHER" id="PTHR10996:SF257">
    <property type="entry name" value="GLYOXYLATE REDUCTASE 1"/>
    <property type="match status" value="1"/>
</dbReference>
<dbReference type="EMBL" id="JABELV010000138">
    <property type="protein sequence ID" value="KAG7529718.1"/>
    <property type="molecule type" value="Genomic_DNA"/>
</dbReference>
<evidence type="ECO:0000256" key="3">
    <source>
        <dbReference type="RuleBase" id="RU003719"/>
    </source>
</evidence>
<dbReference type="InterPro" id="IPR050223">
    <property type="entry name" value="D-isomer_2-hydroxyacid_DH"/>
</dbReference>
<dbReference type="SUPFAM" id="SSF51735">
    <property type="entry name" value="NAD(P)-binding Rossmann-fold domains"/>
    <property type="match status" value="1"/>
</dbReference>
<evidence type="ECO:0000256" key="2">
    <source>
        <dbReference type="ARBA" id="ARBA00023002"/>
    </source>
</evidence>
<proteinExistence type="inferred from homology"/>
<evidence type="ECO:0000313" key="6">
    <source>
        <dbReference type="EMBL" id="KAG7529718.1"/>
    </source>
</evidence>
<gene>
    <name evidence="6" type="ORF">FFLO_05445</name>
</gene>
<evidence type="ECO:0000256" key="1">
    <source>
        <dbReference type="ARBA" id="ARBA00005854"/>
    </source>
</evidence>
<evidence type="ECO:0000313" key="7">
    <source>
        <dbReference type="Proteomes" id="UP000812966"/>
    </source>
</evidence>
<dbReference type="GO" id="GO:0005829">
    <property type="term" value="C:cytosol"/>
    <property type="evidence" value="ECO:0007669"/>
    <property type="project" value="TreeGrafter"/>
</dbReference>
<dbReference type="InterPro" id="IPR006139">
    <property type="entry name" value="D-isomer_2_OHA_DH_cat_dom"/>
</dbReference>